<gene>
    <name evidence="1" type="ORF">GCM10009430_20320</name>
</gene>
<dbReference type="Gene3D" id="3.10.450.50">
    <property type="match status" value="1"/>
</dbReference>
<evidence type="ECO:0000313" key="2">
    <source>
        <dbReference type="Proteomes" id="UP001501758"/>
    </source>
</evidence>
<dbReference type="RefSeq" id="WP_343912209.1">
    <property type="nucleotide sequence ID" value="NZ_BAAAGE010000002.1"/>
</dbReference>
<name>A0ABN1IS90_9FLAO</name>
<dbReference type="Proteomes" id="UP001501758">
    <property type="component" value="Unassembled WGS sequence"/>
</dbReference>
<dbReference type="InterPro" id="IPR032710">
    <property type="entry name" value="NTF2-like_dom_sf"/>
</dbReference>
<evidence type="ECO:0008006" key="3">
    <source>
        <dbReference type="Google" id="ProtNLM"/>
    </source>
</evidence>
<protein>
    <recommendedName>
        <fullName evidence="3">Nuclear transport factor 2 family protein</fullName>
    </recommendedName>
</protein>
<evidence type="ECO:0000313" key="1">
    <source>
        <dbReference type="EMBL" id="GAA0720301.1"/>
    </source>
</evidence>
<dbReference type="EMBL" id="BAAAGE010000002">
    <property type="protein sequence ID" value="GAA0720301.1"/>
    <property type="molecule type" value="Genomic_DNA"/>
</dbReference>
<accession>A0ABN1IS90</accession>
<keyword evidence="2" id="KW-1185">Reference proteome</keyword>
<organism evidence="1 2">
    <name type="scientific">Aquimarina litoralis</name>
    <dbReference type="NCBI Taxonomy" id="584605"/>
    <lineage>
        <taxon>Bacteria</taxon>
        <taxon>Pseudomonadati</taxon>
        <taxon>Bacteroidota</taxon>
        <taxon>Flavobacteriia</taxon>
        <taxon>Flavobacteriales</taxon>
        <taxon>Flavobacteriaceae</taxon>
        <taxon>Aquimarina</taxon>
    </lineage>
</organism>
<reference evidence="1 2" key="1">
    <citation type="journal article" date="2019" name="Int. J. Syst. Evol. Microbiol.">
        <title>The Global Catalogue of Microorganisms (GCM) 10K type strain sequencing project: providing services to taxonomists for standard genome sequencing and annotation.</title>
        <authorList>
            <consortium name="The Broad Institute Genomics Platform"/>
            <consortium name="The Broad Institute Genome Sequencing Center for Infectious Disease"/>
            <person name="Wu L."/>
            <person name="Ma J."/>
        </authorList>
    </citation>
    <scope>NUCLEOTIDE SEQUENCE [LARGE SCALE GENOMIC DNA]</scope>
    <source>
        <strain evidence="1 2">JCM 15974</strain>
    </source>
</reference>
<sequence length="120" mass="14086">MTKEELTKKYLEYLENGEIDKVIQLFTKDGVVVSPVYGTMLAKEFYYKLAEDTKSSKLYFDGLFVEENSNRISILFDYHWTLKNSKIVKFKVVDILELTLDNQIEKLTIIYDTVNARKVL</sequence>
<comment type="caution">
    <text evidence="1">The sequence shown here is derived from an EMBL/GenBank/DDBJ whole genome shotgun (WGS) entry which is preliminary data.</text>
</comment>
<proteinExistence type="predicted"/>
<dbReference type="SUPFAM" id="SSF54427">
    <property type="entry name" value="NTF2-like"/>
    <property type="match status" value="1"/>
</dbReference>